<dbReference type="PRINTS" id="PR00031">
    <property type="entry name" value="HTHREPRESSR"/>
</dbReference>
<keyword evidence="14" id="KW-1185">Reference proteome</keyword>
<dbReference type="PROSITE" id="PS00027">
    <property type="entry name" value="HOMEOBOX_1"/>
    <property type="match status" value="1"/>
</dbReference>
<accession>A0ABD1IC36</accession>
<evidence type="ECO:0000256" key="7">
    <source>
        <dbReference type="ARBA" id="ARBA00025748"/>
    </source>
</evidence>
<comment type="similarity">
    <text evidence="7 10">Belongs to the HD-ZIP homeobox family. Class I subfamily.</text>
</comment>
<dbReference type="InterPro" id="IPR045224">
    <property type="entry name" value="HDZip_class_I_plant"/>
</dbReference>
<dbReference type="PROSITE" id="PS50071">
    <property type="entry name" value="HOMEOBOX_2"/>
    <property type="match status" value="1"/>
</dbReference>
<reference evidence="13 14" key="1">
    <citation type="submission" date="2024-06" db="EMBL/GenBank/DDBJ databases">
        <title>A chromosome level genome sequence of Diviner's sage (Salvia divinorum).</title>
        <authorList>
            <person name="Ford S.A."/>
            <person name="Ro D.-K."/>
            <person name="Ness R.W."/>
            <person name="Phillips M.A."/>
        </authorList>
    </citation>
    <scope>NUCLEOTIDE SEQUENCE [LARGE SCALE GENOMIC DNA]</scope>
    <source>
        <strain evidence="13">SAF-2024a</strain>
        <tissue evidence="13">Leaf</tissue>
    </source>
</reference>
<dbReference type="Pfam" id="PF00046">
    <property type="entry name" value="Homeodomain"/>
    <property type="match status" value="1"/>
</dbReference>
<feature type="region of interest" description="Disordered" evidence="11">
    <location>
        <begin position="1"/>
        <end position="29"/>
    </location>
</feature>
<evidence type="ECO:0000256" key="10">
    <source>
        <dbReference type="RuleBase" id="RU369038"/>
    </source>
</evidence>
<dbReference type="EMBL" id="JBEAFC010000002">
    <property type="protein sequence ID" value="KAL1566278.1"/>
    <property type="molecule type" value="Genomic_DNA"/>
</dbReference>
<evidence type="ECO:0000256" key="8">
    <source>
        <dbReference type="PROSITE-ProRule" id="PRU00108"/>
    </source>
</evidence>
<evidence type="ECO:0000256" key="2">
    <source>
        <dbReference type="ARBA" id="ARBA00023015"/>
    </source>
</evidence>
<evidence type="ECO:0000256" key="9">
    <source>
        <dbReference type="RuleBase" id="RU000682"/>
    </source>
</evidence>
<keyword evidence="2 10" id="KW-0805">Transcription regulation</keyword>
<dbReference type="SMART" id="SM00389">
    <property type="entry name" value="HOX"/>
    <property type="match status" value="1"/>
</dbReference>
<organism evidence="13 14">
    <name type="scientific">Salvia divinorum</name>
    <name type="common">Maria pastora</name>
    <name type="synonym">Diviner's sage</name>
    <dbReference type="NCBI Taxonomy" id="28513"/>
    <lineage>
        <taxon>Eukaryota</taxon>
        <taxon>Viridiplantae</taxon>
        <taxon>Streptophyta</taxon>
        <taxon>Embryophyta</taxon>
        <taxon>Tracheophyta</taxon>
        <taxon>Spermatophyta</taxon>
        <taxon>Magnoliopsida</taxon>
        <taxon>eudicotyledons</taxon>
        <taxon>Gunneridae</taxon>
        <taxon>Pentapetalae</taxon>
        <taxon>asterids</taxon>
        <taxon>lamiids</taxon>
        <taxon>Lamiales</taxon>
        <taxon>Lamiaceae</taxon>
        <taxon>Nepetoideae</taxon>
        <taxon>Mentheae</taxon>
        <taxon>Salviinae</taxon>
        <taxon>Salvia</taxon>
        <taxon>Salvia subgen. Calosphace</taxon>
    </lineage>
</organism>
<evidence type="ECO:0000256" key="11">
    <source>
        <dbReference type="SAM" id="MobiDB-lite"/>
    </source>
</evidence>
<dbReference type="GO" id="GO:0005634">
    <property type="term" value="C:nucleus"/>
    <property type="evidence" value="ECO:0007669"/>
    <property type="project" value="UniProtKB-SubCell"/>
</dbReference>
<dbReference type="InterPro" id="IPR017970">
    <property type="entry name" value="Homeobox_CS"/>
</dbReference>
<feature type="domain" description="Homeobox" evidence="12">
    <location>
        <begin position="80"/>
        <end position="140"/>
    </location>
</feature>
<dbReference type="InterPro" id="IPR000047">
    <property type="entry name" value="HTH_motif"/>
</dbReference>
<keyword evidence="6 8" id="KW-0539">Nucleus</keyword>
<dbReference type="GO" id="GO:0000976">
    <property type="term" value="F:transcription cis-regulatory region binding"/>
    <property type="evidence" value="ECO:0007669"/>
    <property type="project" value="UniProtKB-ARBA"/>
</dbReference>
<protein>
    <recommendedName>
        <fullName evidence="10">Homeobox-leucine zipper protein</fullName>
    </recommendedName>
    <alternativeName>
        <fullName evidence="10">HD-ZIP protein</fullName>
    </alternativeName>
    <alternativeName>
        <fullName evidence="10">Homeodomain transcription factor</fullName>
    </alternativeName>
</protein>
<dbReference type="Pfam" id="PF02183">
    <property type="entry name" value="HALZ"/>
    <property type="match status" value="1"/>
</dbReference>
<dbReference type="SUPFAM" id="SSF46689">
    <property type="entry name" value="Homeodomain-like"/>
    <property type="match status" value="1"/>
</dbReference>
<dbReference type="Gene3D" id="1.10.10.60">
    <property type="entry name" value="Homeodomain-like"/>
    <property type="match status" value="1"/>
</dbReference>
<dbReference type="InterPro" id="IPR001356">
    <property type="entry name" value="HD"/>
</dbReference>
<dbReference type="AlphaFoldDB" id="A0ABD1IC36"/>
<evidence type="ECO:0000313" key="13">
    <source>
        <dbReference type="EMBL" id="KAL1566278.1"/>
    </source>
</evidence>
<feature type="DNA-binding region" description="Homeobox" evidence="8">
    <location>
        <begin position="82"/>
        <end position="141"/>
    </location>
</feature>
<feature type="region of interest" description="Disordered" evidence="11">
    <location>
        <begin position="199"/>
        <end position="231"/>
    </location>
</feature>
<evidence type="ECO:0000259" key="12">
    <source>
        <dbReference type="PROSITE" id="PS50071"/>
    </source>
</evidence>
<dbReference type="GO" id="GO:0000981">
    <property type="term" value="F:DNA-binding transcription factor activity, RNA polymerase II-specific"/>
    <property type="evidence" value="ECO:0007669"/>
    <property type="project" value="UniProtKB-UniRule"/>
</dbReference>
<evidence type="ECO:0000256" key="5">
    <source>
        <dbReference type="ARBA" id="ARBA00023163"/>
    </source>
</evidence>
<dbReference type="PANTHER" id="PTHR24326">
    <property type="entry name" value="HOMEOBOX-LEUCINE ZIPPER PROTEIN"/>
    <property type="match status" value="1"/>
</dbReference>
<keyword evidence="5 10" id="KW-0804">Transcription</keyword>
<evidence type="ECO:0000256" key="3">
    <source>
        <dbReference type="ARBA" id="ARBA00023125"/>
    </source>
</evidence>
<comment type="function">
    <text evidence="10">Transcription factor.</text>
</comment>
<name>A0ABD1IC36_SALDI</name>
<evidence type="ECO:0000256" key="6">
    <source>
        <dbReference type="ARBA" id="ARBA00023242"/>
    </source>
</evidence>
<keyword evidence="4 8" id="KW-0371">Homeobox</keyword>
<dbReference type="InterPro" id="IPR003106">
    <property type="entry name" value="Leu_zip_homeo"/>
</dbReference>
<feature type="compositionally biased region" description="Gly residues" evidence="11">
    <location>
        <begin position="1"/>
        <end position="12"/>
    </location>
</feature>
<dbReference type="FunFam" id="1.10.10.60:FF:000144">
    <property type="entry name" value="homeobox-leucine zipper protein ATHB-6-like"/>
    <property type="match status" value="1"/>
</dbReference>
<dbReference type="CDD" id="cd00086">
    <property type="entry name" value="homeodomain"/>
    <property type="match status" value="1"/>
</dbReference>
<evidence type="ECO:0000256" key="1">
    <source>
        <dbReference type="ARBA" id="ARBA00004123"/>
    </source>
</evidence>
<evidence type="ECO:0000313" key="14">
    <source>
        <dbReference type="Proteomes" id="UP001567538"/>
    </source>
</evidence>
<keyword evidence="3 8" id="KW-0238">DNA-binding</keyword>
<comment type="subcellular location">
    <subcellularLocation>
        <location evidence="1 8 9">Nucleus</location>
    </subcellularLocation>
</comment>
<gene>
    <name evidence="13" type="ORF">AAHA92_01908</name>
</gene>
<comment type="caution">
    <text evidence="13">The sequence shown here is derived from an EMBL/GenBank/DDBJ whole genome shotgun (WGS) entry which is preliminary data.</text>
</comment>
<sequence length="315" mass="35873">MGGRELARGGGALDLSKKMKTRGHDRPLDSVFASAPSDSFLGPGAMVSFGAVGRDNGSGNPFYRSFEMHENGDEYLDDYFSQPEKKRRLAADQVQFLERSFDVENKLEPERKLQLANELGLQPRQIAVWFQNRRARCKTKSLETEYVTLHSSYTSLKMDYDYLLKENEKLKAEVLHLKHGGTAQDVEISDTKELLEAMPTTSTNEEHKVSVSTFKNDEQSSTRSDVTNEDSPRLRDVAHHHHHHHLFVESGESSYDFDPGQSVLSLHGEDCLNHEELLQHAYVFPKTEDVYCHHHATSCGYGFSIEDHAFNFWSY</sequence>
<dbReference type="Proteomes" id="UP001567538">
    <property type="component" value="Unassembled WGS sequence"/>
</dbReference>
<evidence type="ECO:0000256" key="4">
    <source>
        <dbReference type="ARBA" id="ARBA00023155"/>
    </source>
</evidence>
<feature type="compositionally biased region" description="Basic and acidic residues" evidence="11">
    <location>
        <begin position="204"/>
        <end position="220"/>
    </location>
</feature>
<dbReference type="GO" id="GO:0045893">
    <property type="term" value="P:positive regulation of DNA-templated transcription"/>
    <property type="evidence" value="ECO:0007669"/>
    <property type="project" value="UniProtKB-ARBA"/>
</dbReference>
<dbReference type="PANTHER" id="PTHR24326:SF606">
    <property type="entry name" value="HOMEOBOX-LEUCINE ZIPPER PROTEIN ATHB-54"/>
    <property type="match status" value="1"/>
</dbReference>
<proteinExistence type="inferred from homology"/>
<dbReference type="InterPro" id="IPR009057">
    <property type="entry name" value="Homeodomain-like_sf"/>
</dbReference>